<proteinExistence type="predicted"/>
<feature type="domain" description="CAAX prenyl protease 2/Lysostaphin resistance protein A-like" evidence="2">
    <location>
        <begin position="175"/>
        <end position="271"/>
    </location>
</feature>
<gene>
    <name evidence="3" type="ORF">SAMN02745941_03872</name>
</gene>
<evidence type="ECO:0000313" key="4">
    <source>
        <dbReference type="Proteomes" id="UP000184241"/>
    </source>
</evidence>
<feature type="transmembrane region" description="Helical" evidence="1">
    <location>
        <begin position="71"/>
        <end position="91"/>
    </location>
</feature>
<name>A0A1M6BF16_9CLOT</name>
<keyword evidence="3" id="KW-0645">Protease</keyword>
<protein>
    <submittedName>
        <fullName evidence="3">CAAX protease self-immunity</fullName>
    </submittedName>
</protein>
<evidence type="ECO:0000259" key="2">
    <source>
        <dbReference type="Pfam" id="PF02517"/>
    </source>
</evidence>
<dbReference type="GO" id="GO:0006508">
    <property type="term" value="P:proteolysis"/>
    <property type="evidence" value="ECO:0007669"/>
    <property type="project" value="UniProtKB-KW"/>
</dbReference>
<dbReference type="InterPro" id="IPR003675">
    <property type="entry name" value="Rce1/LyrA-like_dom"/>
</dbReference>
<keyword evidence="1" id="KW-1133">Transmembrane helix</keyword>
<reference evidence="3 4" key="1">
    <citation type="submission" date="2016-11" db="EMBL/GenBank/DDBJ databases">
        <authorList>
            <person name="Jaros S."/>
            <person name="Januszkiewicz K."/>
            <person name="Wedrychowicz H."/>
        </authorList>
    </citation>
    <scope>NUCLEOTIDE SEQUENCE [LARGE SCALE GENOMIC DNA]</scope>
    <source>
        <strain evidence="3 4">DSM 6191</strain>
    </source>
</reference>
<dbReference type="GO" id="GO:0004175">
    <property type="term" value="F:endopeptidase activity"/>
    <property type="evidence" value="ECO:0007669"/>
    <property type="project" value="UniProtKB-ARBA"/>
</dbReference>
<dbReference type="RefSeq" id="WP_073022228.1">
    <property type="nucleotide sequence ID" value="NZ_FQXU01000014.1"/>
</dbReference>
<keyword evidence="1" id="KW-0472">Membrane</keyword>
<feature type="transmembrane region" description="Helical" evidence="1">
    <location>
        <begin position="12"/>
        <end position="27"/>
    </location>
</feature>
<dbReference type="GO" id="GO:0080120">
    <property type="term" value="P:CAAX-box protein maturation"/>
    <property type="evidence" value="ECO:0007669"/>
    <property type="project" value="UniProtKB-ARBA"/>
</dbReference>
<keyword evidence="3" id="KW-0378">Hydrolase</keyword>
<keyword evidence="1" id="KW-0812">Transmembrane</keyword>
<evidence type="ECO:0000313" key="3">
    <source>
        <dbReference type="EMBL" id="SHI47305.1"/>
    </source>
</evidence>
<feature type="transmembrane region" description="Helical" evidence="1">
    <location>
        <begin position="33"/>
        <end position="51"/>
    </location>
</feature>
<evidence type="ECO:0000256" key="1">
    <source>
        <dbReference type="SAM" id="Phobius"/>
    </source>
</evidence>
<organism evidence="3 4">
    <name type="scientific">Clostridium intestinale DSM 6191</name>
    <dbReference type="NCBI Taxonomy" id="1121320"/>
    <lineage>
        <taxon>Bacteria</taxon>
        <taxon>Bacillati</taxon>
        <taxon>Bacillota</taxon>
        <taxon>Clostridia</taxon>
        <taxon>Eubacteriales</taxon>
        <taxon>Clostridiaceae</taxon>
        <taxon>Clostridium</taxon>
    </lineage>
</organism>
<accession>A0A1M6BF16</accession>
<dbReference type="Proteomes" id="UP000184241">
    <property type="component" value="Unassembled WGS sequence"/>
</dbReference>
<dbReference type="AlphaFoldDB" id="A0A1M6BF16"/>
<sequence>MNKRSIIDIKEIAFISFLSLCYIFFNSNNSSGIIKGKVIVILMTMGSLIIVKLFRKQLEQEGKIYSNKKAIYPFILHPLIVIGFGVYELIYKVSFVDKVESNLGKLVLVLCVGMIPFMCYLFGIKISNFKWRISLKQIIVISVVCVVYGVIRFLFLGKDGLRYYSSYDENIMAFMIDTLIKFISPGFFEEIAYRGFFMSALLSYNLDIKKINMIQAVVFGLTHFSLYYGDYGFMGIFLTGGQALGGYVLGEIYIRTKSLTPCIIFHVFLDVI</sequence>
<dbReference type="EMBL" id="FQXU01000014">
    <property type="protein sequence ID" value="SHI47305.1"/>
    <property type="molecule type" value="Genomic_DNA"/>
</dbReference>
<feature type="transmembrane region" description="Helical" evidence="1">
    <location>
        <begin position="135"/>
        <end position="155"/>
    </location>
</feature>
<dbReference type="Pfam" id="PF02517">
    <property type="entry name" value="Rce1-like"/>
    <property type="match status" value="1"/>
</dbReference>
<feature type="transmembrane region" description="Helical" evidence="1">
    <location>
        <begin position="103"/>
        <end position="123"/>
    </location>
</feature>